<protein>
    <submittedName>
        <fullName evidence="1">RING-type domain-containing protein</fullName>
    </submittedName>
</protein>
<name>A0ACB8J7F8_CITSI</name>
<reference evidence="2" key="1">
    <citation type="journal article" date="2023" name="Hortic. Res.">
        <title>A chromosome-level phased genome enabling allele-level studies in sweet orange: a case study on citrus Huanglongbing tolerance.</title>
        <authorList>
            <person name="Wu B."/>
            <person name="Yu Q."/>
            <person name="Deng Z."/>
            <person name="Duan Y."/>
            <person name="Luo F."/>
            <person name="Gmitter F. Jr."/>
        </authorList>
    </citation>
    <scope>NUCLEOTIDE SEQUENCE [LARGE SCALE GENOMIC DNA]</scope>
    <source>
        <strain evidence="2">cv. Valencia</strain>
    </source>
</reference>
<proteinExistence type="predicted"/>
<dbReference type="EMBL" id="CM039176">
    <property type="protein sequence ID" value="KAH9712855.1"/>
    <property type="molecule type" value="Genomic_DNA"/>
</dbReference>
<organism evidence="1 2">
    <name type="scientific">Citrus sinensis</name>
    <name type="common">Sweet orange</name>
    <name type="synonym">Citrus aurantium var. sinensis</name>
    <dbReference type="NCBI Taxonomy" id="2711"/>
    <lineage>
        <taxon>Eukaryota</taxon>
        <taxon>Viridiplantae</taxon>
        <taxon>Streptophyta</taxon>
        <taxon>Embryophyta</taxon>
        <taxon>Tracheophyta</taxon>
        <taxon>Spermatophyta</taxon>
        <taxon>Magnoliopsida</taxon>
        <taxon>eudicotyledons</taxon>
        <taxon>Gunneridae</taxon>
        <taxon>Pentapetalae</taxon>
        <taxon>rosids</taxon>
        <taxon>malvids</taxon>
        <taxon>Sapindales</taxon>
        <taxon>Rutaceae</taxon>
        <taxon>Aurantioideae</taxon>
        <taxon>Citrus</taxon>
    </lineage>
</organism>
<dbReference type="Proteomes" id="UP000829398">
    <property type="component" value="Chromosome 7"/>
</dbReference>
<evidence type="ECO:0000313" key="2">
    <source>
        <dbReference type="Proteomes" id="UP000829398"/>
    </source>
</evidence>
<comment type="caution">
    <text evidence="1">The sequence shown here is derived from an EMBL/GenBank/DDBJ whole genome shotgun (WGS) entry which is preliminary data.</text>
</comment>
<sequence length="483" mass="52408">MTQGSGLTWWCLGKQNTNLPSKCFKSKKYRHESELSESETSTDPNPCGKNTKSSSSSSSIQDTHPRGVWDLAKQTKSFFCSTPLSPGKNDSSSGLSSSSCLIGCRKCKCQGDFDFPPPLPLAPPAGDGSHAKQLVTTGMIVMSCIIAGTLLFGILCAAVRVYRSRRNNSRRTNPPIIFATQEDFFDEDHGPVLDHPIWYINTIGLPQSVIDSIAVFKYKKDVGLIEGTDCSVCLSEFQEDESLRLLPKCSHAFHISCIDTWLRSHTNCPLCRAPILSGAFVAQASESEPNSNDSDSRNEIMVVNSENSSGEGSDNVGGGTGEVRNGNDNNNGSLPVEDERTVDDSMKILPHLKTRNCDSGCRVLSDLAENRRVVEEDTQPMRRSVSLDSSAASMIYNAVTEGVVHVKHQGNMDAQLGKSKSSKSKIVFKRGSGSSSPSICRLVKSSSIGSSLQKGPMLMKRSLSSIGKLPSSRHSRRYSVLPL</sequence>
<evidence type="ECO:0000313" key="1">
    <source>
        <dbReference type="EMBL" id="KAH9712855.1"/>
    </source>
</evidence>
<keyword evidence="2" id="KW-1185">Reference proteome</keyword>
<accession>A0ACB8J7F8</accession>
<gene>
    <name evidence="1" type="ORF">KPL71_020168</name>
</gene>